<keyword evidence="1" id="KW-1133">Transmembrane helix</keyword>
<keyword evidence="1" id="KW-0812">Transmembrane</keyword>
<comment type="caution">
    <text evidence="3">The sequence shown here is derived from an EMBL/GenBank/DDBJ whole genome shotgun (WGS) entry which is preliminary data.</text>
</comment>
<dbReference type="GO" id="GO:0046872">
    <property type="term" value="F:metal ion binding"/>
    <property type="evidence" value="ECO:0007669"/>
    <property type="project" value="InterPro"/>
</dbReference>
<dbReference type="GO" id="GO:0010020">
    <property type="term" value="P:chloroplast fission"/>
    <property type="evidence" value="ECO:0007669"/>
    <property type="project" value="InterPro"/>
</dbReference>
<name>A0A445ATK1_ARAHY</name>
<dbReference type="AlphaFoldDB" id="A0A445ATK1"/>
<dbReference type="GO" id="GO:0009706">
    <property type="term" value="C:chloroplast inner membrane"/>
    <property type="evidence" value="ECO:0007669"/>
    <property type="project" value="TreeGrafter"/>
</dbReference>
<protein>
    <recommendedName>
        <fullName evidence="2">Lipoxygenase domain-containing protein</fullName>
    </recommendedName>
</protein>
<dbReference type="Proteomes" id="UP000289738">
    <property type="component" value="Chromosome B01"/>
</dbReference>
<dbReference type="Gene3D" id="4.10.372.10">
    <property type="entry name" value="Lipoxygenase-1, Domain 3"/>
    <property type="match status" value="1"/>
</dbReference>
<keyword evidence="1" id="KW-0472">Membrane</keyword>
<evidence type="ECO:0000313" key="3">
    <source>
        <dbReference type="EMBL" id="RYR29752.1"/>
    </source>
</evidence>
<dbReference type="GO" id="GO:0016702">
    <property type="term" value="F:oxidoreductase activity, acting on single donors with incorporation of molecular oxygen, incorporation of two atoms of oxygen"/>
    <property type="evidence" value="ECO:0007669"/>
    <property type="project" value="InterPro"/>
</dbReference>
<dbReference type="InterPro" id="IPR036226">
    <property type="entry name" value="LipOase_C_sf"/>
</dbReference>
<feature type="transmembrane region" description="Helical" evidence="1">
    <location>
        <begin position="158"/>
        <end position="177"/>
    </location>
</feature>
<reference evidence="3 4" key="1">
    <citation type="submission" date="2019-01" db="EMBL/GenBank/DDBJ databases">
        <title>Sequencing of cultivated peanut Arachis hypogaea provides insights into genome evolution and oil improvement.</title>
        <authorList>
            <person name="Chen X."/>
        </authorList>
    </citation>
    <scope>NUCLEOTIDE SEQUENCE [LARGE SCALE GENOMIC DNA]</scope>
    <source>
        <strain evidence="4">cv. Fuhuasheng</strain>
        <tissue evidence="3">Leaves</tissue>
    </source>
</reference>
<sequence length="330" mass="37288">MVSPFTTRGRLYAHSSSPLIFIVASLRCVVTSRRLCAQLKAFFIRERRRTREFRGFISLTQPSIVICSSSNNSHGSGGGNGVRIIRNKISKWCFLITTRTNQLRQDSVNLVAKFHNHLFTSILNPPPPPLSFLASFPSPLKKNANLDHQVNGDGGMKYPIWMCVVALVLFVGVRAFVERVLSQRNHRPGSVADLVRRGQLRSNRRGMIILSKLDWTCCKLHDSLCLQIKFGSIGMCNLFGFKAMHYTRTSLPTLSGDRFFWFRDEEFARQTVAGLNPLSISLVELFVVKIEGESGWLSSNLTPKLEMFLGFINTEVVLLWLKFVCGNNED</sequence>
<dbReference type="SUPFAM" id="SSF48484">
    <property type="entry name" value="Lipoxigenase"/>
    <property type="match status" value="1"/>
</dbReference>
<accession>A0A445ATK1</accession>
<evidence type="ECO:0000313" key="4">
    <source>
        <dbReference type="Proteomes" id="UP000289738"/>
    </source>
</evidence>
<organism evidence="3 4">
    <name type="scientific">Arachis hypogaea</name>
    <name type="common">Peanut</name>
    <dbReference type="NCBI Taxonomy" id="3818"/>
    <lineage>
        <taxon>Eukaryota</taxon>
        <taxon>Viridiplantae</taxon>
        <taxon>Streptophyta</taxon>
        <taxon>Embryophyta</taxon>
        <taxon>Tracheophyta</taxon>
        <taxon>Spermatophyta</taxon>
        <taxon>Magnoliopsida</taxon>
        <taxon>eudicotyledons</taxon>
        <taxon>Gunneridae</taxon>
        <taxon>Pentapetalae</taxon>
        <taxon>rosids</taxon>
        <taxon>fabids</taxon>
        <taxon>Fabales</taxon>
        <taxon>Fabaceae</taxon>
        <taxon>Papilionoideae</taxon>
        <taxon>50 kb inversion clade</taxon>
        <taxon>dalbergioids sensu lato</taxon>
        <taxon>Dalbergieae</taxon>
        <taxon>Pterocarpus clade</taxon>
        <taxon>Arachis</taxon>
    </lineage>
</organism>
<evidence type="ECO:0000259" key="2">
    <source>
        <dbReference type="Pfam" id="PF00305"/>
    </source>
</evidence>
<proteinExistence type="predicted"/>
<dbReference type="Pfam" id="PF00305">
    <property type="entry name" value="Lipoxygenase"/>
    <property type="match status" value="1"/>
</dbReference>
<dbReference type="EMBL" id="SDMP01000011">
    <property type="protein sequence ID" value="RYR29752.1"/>
    <property type="molecule type" value="Genomic_DNA"/>
</dbReference>
<dbReference type="PANTHER" id="PTHR36317">
    <property type="entry name" value="PROTEIN MULTIPLE CHLOROPLAST DIVISION SITE 1"/>
    <property type="match status" value="1"/>
</dbReference>
<feature type="domain" description="Lipoxygenase" evidence="2">
    <location>
        <begin position="250"/>
        <end position="289"/>
    </location>
</feature>
<dbReference type="InterPro" id="IPR027433">
    <property type="entry name" value="Lipoxygenase_dom_3"/>
</dbReference>
<gene>
    <name evidence="3" type="ORF">Ahy_B01g054250</name>
</gene>
<evidence type="ECO:0000256" key="1">
    <source>
        <dbReference type="SAM" id="Phobius"/>
    </source>
</evidence>
<keyword evidence="4" id="KW-1185">Reference proteome</keyword>
<dbReference type="PANTHER" id="PTHR36317:SF1">
    <property type="entry name" value="PROTEIN MULTIPLE CHLOROPLAST DIVISION SITE 1"/>
    <property type="match status" value="1"/>
</dbReference>
<dbReference type="InterPro" id="IPR034572">
    <property type="entry name" value="MCD1"/>
</dbReference>
<dbReference type="InterPro" id="IPR013819">
    <property type="entry name" value="LipOase_C"/>
</dbReference>